<dbReference type="PANTHER" id="PTHR46035">
    <property type="entry name" value="TETRATRICOPEPTIDE REPEAT PROTEIN 4"/>
    <property type="match status" value="1"/>
</dbReference>
<reference evidence="6" key="1">
    <citation type="submission" date="2020-07" db="EMBL/GenBank/DDBJ databases">
        <title>A long reads based de novo assembly of the rainbow trout Arlee double haploid line genome.</title>
        <authorList>
            <person name="Gao G."/>
            <person name="Palti Y."/>
        </authorList>
    </citation>
    <scope>NUCLEOTIDE SEQUENCE [LARGE SCALE GENOMIC DNA]</scope>
</reference>
<dbReference type="SMART" id="SM00028">
    <property type="entry name" value="TPR"/>
    <property type="match status" value="3"/>
</dbReference>
<name>A0A8C7TAH6_ONCMY</name>
<evidence type="ECO:0000256" key="3">
    <source>
        <dbReference type="ARBA" id="ARBA00023602"/>
    </source>
</evidence>
<dbReference type="InterPro" id="IPR044059">
    <property type="entry name" value="Csn1/TTC4_wheel"/>
</dbReference>
<dbReference type="Ensembl" id="ENSOMYT00000084298.2">
    <property type="protein sequence ID" value="ENSOMYP00000077424.2"/>
    <property type="gene ID" value="ENSOMYG00000035790.2"/>
</dbReference>
<dbReference type="InterPro" id="IPR011990">
    <property type="entry name" value="TPR-like_helical_dom_sf"/>
</dbReference>
<proteinExistence type="inferred from homology"/>
<accession>A0A8C7TAH6</accession>
<dbReference type="GO" id="GO:0030544">
    <property type="term" value="F:Hsp70 protein binding"/>
    <property type="evidence" value="ECO:0007669"/>
    <property type="project" value="TreeGrafter"/>
</dbReference>
<organism evidence="6 7">
    <name type="scientific">Oncorhynchus mykiss</name>
    <name type="common">Rainbow trout</name>
    <name type="synonym">Salmo gairdneri</name>
    <dbReference type="NCBI Taxonomy" id="8022"/>
    <lineage>
        <taxon>Eukaryota</taxon>
        <taxon>Metazoa</taxon>
        <taxon>Chordata</taxon>
        <taxon>Craniata</taxon>
        <taxon>Vertebrata</taxon>
        <taxon>Euteleostomi</taxon>
        <taxon>Actinopterygii</taxon>
        <taxon>Neopterygii</taxon>
        <taxon>Teleostei</taxon>
        <taxon>Protacanthopterygii</taxon>
        <taxon>Salmoniformes</taxon>
        <taxon>Salmonidae</taxon>
        <taxon>Salmoninae</taxon>
        <taxon>Oncorhynchus</taxon>
    </lineage>
</organism>
<dbReference type="GO" id="GO:0005829">
    <property type="term" value="C:cytosol"/>
    <property type="evidence" value="ECO:0007669"/>
    <property type="project" value="TreeGrafter"/>
</dbReference>
<feature type="region of interest" description="Disordered" evidence="4">
    <location>
        <begin position="174"/>
        <end position="196"/>
    </location>
</feature>
<dbReference type="AlphaFoldDB" id="A0A8C7TAH6"/>
<dbReference type="CDD" id="cd21380">
    <property type="entry name" value="CTWD_Cns1"/>
    <property type="match status" value="1"/>
</dbReference>
<dbReference type="GO" id="GO:0005634">
    <property type="term" value="C:nucleus"/>
    <property type="evidence" value="ECO:0007669"/>
    <property type="project" value="TreeGrafter"/>
</dbReference>
<protein>
    <submittedName>
        <fullName evidence="6">Tetratricopeptide repeat domain 4</fullName>
    </submittedName>
</protein>
<sequence>MTQFSGIFQAVKRHSQLSEFDKVPMFMKTAPEEIDPMKHPELAAIQSIIHNDYRPLEEQPESLKDEGNDYFKEKNYKKAIVSYTAGLKKNCSDYNVNAILHTNRAAAHFHLGNMRSALNDAVAAKKFKPDHLKALIRGAACCTELKKYTHALQWCEEGLKLQPTDKKLLELRATADRQTRHDRDARKAKVKEKEHSEREALLAAIKERGIQLLMTHQRPKRRSDSEDDGGSYRAMAGLDLDGLCSTEATGVKVFLDEQGIMHWPVLFLYPEYQQTDFISAFSESSSFLDHLTLMFGEKLPPWDINRKRQGSLVLFFEDHEKESLHQLFPAYLTGVKAGTPSFVILVKGSRFCEKFLSERKTQLLTRSLHQST</sequence>
<evidence type="ECO:0000256" key="1">
    <source>
        <dbReference type="ARBA" id="ARBA00022737"/>
    </source>
</evidence>
<evidence type="ECO:0000256" key="4">
    <source>
        <dbReference type="SAM" id="MobiDB-lite"/>
    </source>
</evidence>
<evidence type="ECO:0000256" key="2">
    <source>
        <dbReference type="ARBA" id="ARBA00022803"/>
    </source>
</evidence>
<dbReference type="SUPFAM" id="SSF48452">
    <property type="entry name" value="TPR-like"/>
    <property type="match status" value="1"/>
</dbReference>
<reference evidence="6" key="2">
    <citation type="submission" date="2025-08" db="UniProtKB">
        <authorList>
            <consortium name="Ensembl"/>
        </authorList>
    </citation>
    <scope>IDENTIFICATION</scope>
</reference>
<dbReference type="GeneTree" id="ENSGT00510000049371"/>
<dbReference type="PANTHER" id="PTHR46035:SF1">
    <property type="entry name" value="TETRATRICOPEPTIDE REPEAT PROTEIN 4"/>
    <property type="match status" value="1"/>
</dbReference>
<comment type="similarity">
    <text evidence="3">Belongs to the TTC4 family.</text>
</comment>
<keyword evidence="1" id="KW-0677">Repeat</keyword>
<feature type="domain" description="Cns1/TTC4 wheel" evidence="5">
    <location>
        <begin position="256"/>
        <end position="321"/>
    </location>
</feature>
<keyword evidence="2" id="KW-0802">TPR repeat</keyword>
<dbReference type="GO" id="GO:0051879">
    <property type="term" value="F:Hsp90 protein binding"/>
    <property type="evidence" value="ECO:0007669"/>
    <property type="project" value="InterPro"/>
</dbReference>
<dbReference type="Proteomes" id="UP000694395">
    <property type="component" value="Chromosome 30"/>
</dbReference>
<evidence type="ECO:0000313" key="6">
    <source>
        <dbReference type="Ensembl" id="ENSOMYP00000077424.2"/>
    </source>
</evidence>
<reference evidence="6" key="3">
    <citation type="submission" date="2025-09" db="UniProtKB">
        <authorList>
            <consortium name="Ensembl"/>
        </authorList>
    </citation>
    <scope>IDENTIFICATION</scope>
</reference>
<evidence type="ECO:0000259" key="5">
    <source>
        <dbReference type="Pfam" id="PF18972"/>
    </source>
</evidence>
<dbReference type="Gene3D" id="1.25.40.10">
    <property type="entry name" value="Tetratricopeptide repeat domain"/>
    <property type="match status" value="1"/>
</dbReference>
<dbReference type="Pfam" id="PF18972">
    <property type="entry name" value="Wheel"/>
    <property type="match status" value="1"/>
</dbReference>
<keyword evidence="7" id="KW-1185">Reference proteome</keyword>
<dbReference type="InterPro" id="IPR019734">
    <property type="entry name" value="TPR_rpt"/>
</dbReference>
<dbReference type="GO" id="GO:0006457">
    <property type="term" value="P:protein folding"/>
    <property type="evidence" value="ECO:0007669"/>
    <property type="project" value="TreeGrafter"/>
</dbReference>
<evidence type="ECO:0000313" key="7">
    <source>
        <dbReference type="Proteomes" id="UP000694395"/>
    </source>
</evidence>